<dbReference type="EMBL" id="CP039352">
    <property type="protein sequence ID" value="QCE03596.1"/>
    <property type="molecule type" value="Genomic_DNA"/>
</dbReference>
<dbReference type="Proteomes" id="UP000501690">
    <property type="component" value="Linkage Group LG8"/>
</dbReference>
<gene>
    <name evidence="1" type="ORF">DEO72_LG8g1621</name>
    <name evidence="2" type="ORF">DEO72_LG8g1622</name>
</gene>
<name>A0A4D6MUM9_VIGUN</name>
<evidence type="ECO:0008006" key="4">
    <source>
        <dbReference type="Google" id="ProtNLM"/>
    </source>
</evidence>
<evidence type="ECO:0000313" key="2">
    <source>
        <dbReference type="EMBL" id="QCE03597.1"/>
    </source>
</evidence>
<dbReference type="AlphaFoldDB" id="A0A4D6MUM9"/>
<keyword evidence="3" id="KW-1185">Reference proteome</keyword>
<protein>
    <recommendedName>
        <fullName evidence="4">Zinc finger GRF-type domain-containing protein</fullName>
    </recommendedName>
</protein>
<proteinExistence type="predicted"/>
<sequence length="85" mass="9128">MSRSDDCACSSWASQKNNVSFPTVSYRGVGGTPICYCREVAVLGVAKIVKNCGKQFLGCPNYKNLKDAIISSGSTKTIGMKEMQP</sequence>
<evidence type="ECO:0000313" key="1">
    <source>
        <dbReference type="EMBL" id="QCE03596.1"/>
    </source>
</evidence>
<organism evidence="2 3">
    <name type="scientific">Vigna unguiculata</name>
    <name type="common">Cowpea</name>
    <dbReference type="NCBI Taxonomy" id="3917"/>
    <lineage>
        <taxon>Eukaryota</taxon>
        <taxon>Viridiplantae</taxon>
        <taxon>Streptophyta</taxon>
        <taxon>Embryophyta</taxon>
        <taxon>Tracheophyta</taxon>
        <taxon>Spermatophyta</taxon>
        <taxon>Magnoliopsida</taxon>
        <taxon>eudicotyledons</taxon>
        <taxon>Gunneridae</taxon>
        <taxon>Pentapetalae</taxon>
        <taxon>rosids</taxon>
        <taxon>fabids</taxon>
        <taxon>Fabales</taxon>
        <taxon>Fabaceae</taxon>
        <taxon>Papilionoideae</taxon>
        <taxon>50 kb inversion clade</taxon>
        <taxon>NPAAA clade</taxon>
        <taxon>indigoferoid/millettioid clade</taxon>
        <taxon>Phaseoleae</taxon>
        <taxon>Vigna</taxon>
    </lineage>
</organism>
<dbReference type="EMBL" id="CP039352">
    <property type="protein sequence ID" value="QCE03597.1"/>
    <property type="molecule type" value="Genomic_DNA"/>
</dbReference>
<accession>A0A4D6MUM9</accession>
<reference evidence="2 3" key="1">
    <citation type="submission" date="2019-04" db="EMBL/GenBank/DDBJ databases">
        <title>An improved genome assembly and genetic linkage map for asparagus bean, Vigna unguiculata ssp. sesquipedialis.</title>
        <authorList>
            <person name="Xia Q."/>
            <person name="Zhang R."/>
            <person name="Dong Y."/>
        </authorList>
    </citation>
    <scope>NUCLEOTIDE SEQUENCE [LARGE SCALE GENOMIC DNA]</scope>
    <source>
        <tissue evidence="2">Leaf</tissue>
    </source>
</reference>
<evidence type="ECO:0000313" key="3">
    <source>
        <dbReference type="Proteomes" id="UP000501690"/>
    </source>
</evidence>